<accession>A0A7E5VMK4</accession>
<name>A0A7E5VMK4_TRINI</name>
<reference evidence="2" key="1">
    <citation type="submission" date="2025-08" db="UniProtKB">
        <authorList>
            <consortium name="RefSeq"/>
        </authorList>
    </citation>
    <scope>IDENTIFICATION</scope>
</reference>
<dbReference type="InParanoid" id="A0A7E5VMK4"/>
<dbReference type="Proteomes" id="UP000322000">
    <property type="component" value="Chromosome 6"/>
</dbReference>
<dbReference type="KEGG" id="tnl:113495138"/>
<protein>
    <submittedName>
        <fullName evidence="2">Uncharacterized protein LOC113495138</fullName>
    </submittedName>
</protein>
<dbReference type="AlphaFoldDB" id="A0A7E5VMK4"/>
<dbReference type="GeneID" id="113495138"/>
<keyword evidence="1" id="KW-1185">Reference proteome</keyword>
<organism evidence="1 2">
    <name type="scientific">Trichoplusia ni</name>
    <name type="common">Cabbage looper</name>
    <dbReference type="NCBI Taxonomy" id="7111"/>
    <lineage>
        <taxon>Eukaryota</taxon>
        <taxon>Metazoa</taxon>
        <taxon>Ecdysozoa</taxon>
        <taxon>Arthropoda</taxon>
        <taxon>Hexapoda</taxon>
        <taxon>Insecta</taxon>
        <taxon>Pterygota</taxon>
        <taxon>Neoptera</taxon>
        <taxon>Endopterygota</taxon>
        <taxon>Lepidoptera</taxon>
        <taxon>Glossata</taxon>
        <taxon>Ditrysia</taxon>
        <taxon>Noctuoidea</taxon>
        <taxon>Noctuidae</taxon>
        <taxon>Plusiinae</taxon>
        <taxon>Trichoplusia</taxon>
    </lineage>
</organism>
<dbReference type="PANTHER" id="PTHR22954:SF3">
    <property type="entry name" value="PROTEIN CBG08539"/>
    <property type="match status" value="1"/>
</dbReference>
<evidence type="ECO:0000313" key="1">
    <source>
        <dbReference type="Proteomes" id="UP000322000"/>
    </source>
</evidence>
<dbReference type="OrthoDB" id="5989194at2759"/>
<proteinExistence type="predicted"/>
<sequence>MSESKLRELVRRRGSLKAKLTHFSNFIRLLPGTGLDTFQAAELECRLDSIDNLYKEFNVLQTELELLSEDTDEMYDEKELFETQYYTQVARAKAMLTKTRSSSPALVSATSADDGPHHGSGCKHDFVRLPKIDLPHFSGDYQHWLEFRDTYLSLIRNNKNMRETNKFHYLRAALTDSASLVIKSIDFKADNYGIAWQLLCERYNNERLLINNHVQALFNFEHIQKESCSSLRNMIDVTNKNLRALDTLGQPTEHWDTLVIYMMSKKLDTLTNREWEEYKNNLNSLPNLKDFINGCDQFVVTIPLKDSPECLGDSYAMAKR</sequence>
<evidence type="ECO:0000313" key="2">
    <source>
        <dbReference type="RefSeq" id="XP_026729544.1"/>
    </source>
</evidence>
<dbReference type="PANTHER" id="PTHR22954">
    <property type="entry name" value="RETROVIRAL PROTEASE-RELATED"/>
    <property type="match status" value="1"/>
</dbReference>
<dbReference type="RefSeq" id="XP_026729544.1">
    <property type="nucleotide sequence ID" value="XM_026873743.1"/>
</dbReference>
<dbReference type="Pfam" id="PF03564">
    <property type="entry name" value="DUF1759"/>
    <property type="match status" value="1"/>
</dbReference>
<dbReference type="InterPro" id="IPR005312">
    <property type="entry name" value="DUF1759"/>
</dbReference>
<gene>
    <name evidence="2" type="primary">LOC113495138</name>
</gene>